<sequence length="43" mass="5235">MNVIDLNLEKWNKKSMSFFKMGFYLALLERLFLKVNIQTRIKL</sequence>
<name>A0AB38W9U5_MYCPM</name>
<organism evidence="2 3">
    <name type="scientific">Mycoplasmoides pneumoniae</name>
    <name type="common">Mycoplasma pneumoniae</name>
    <dbReference type="NCBI Taxonomy" id="2104"/>
    <lineage>
        <taxon>Bacteria</taxon>
        <taxon>Bacillati</taxon>
        <taxon>Mycoplasmatota</taxon>
        <taxon>Mycoplasmoidales</taxon>
        <taxon>Mycoplasmoidaceae</taxon>
        <taxon>Mycoplasmoides</taxon>
    </lineage>
</organism>
<feature type="transmembrane region" description="Helical" evidence="1">
    <location>
        <begin position="15"/>
        <end position="33"/>
    </location>
</feature>
<dbReference type="AlphaFoldDB" id="A0AB38W9U5"/>
<keyword evidence="1" id="KW-0812">Transmembrane</keyword>
<reference evidence="2 3" key="1">
    <citation type="submission" date="2019-01" db="EMBL/GenBank/DDBJ databases">
        <authorList>
            <consortium name="Pathogen Informatics"/>
        </authorList>
    </citation>
    <scope>NUCLEOTIDE SEQUENCE [LARGE SCALE GENOMIC DNA]</scope>
    <source>
        <strain evidence="2 3">NCTC10119</strain>
    </source>
</reference>
<proteinExistence type="predicted"/>
<keyword evidence="1" id="KW-0472">Membrane</keyword>
<dbReference type="EMBL" id="LR214945">
    <property type="protein sequence ID" value="VEU57132.1"/>
    <property type="molecule type" value="Genomic_DNA"/>
</dbReference>
<keyword evidence="1" id="KW-1133">Transmembrane helix</keyword>
<dbReference type="Proteomes" id="UP000289557">
    <property type="component" value="Chromosome"/>
</dbReference>
<evidence type="ECO:0000313" key="2">
    <source>
        <dbReference type="EMBL" id="VEU57132.1"/>
    </source>
</evidence>
<gene>
    <name evidence="2" type="ORF">NCTC10119_00402</name>
</gene>
<protein>
    <submittedName>
        <fullName evidence="2">Uncharacterized protein</fullName>
    </submittedName>
</protein>
<accession>A0AB38W9U5</accession>
<evidence type="ECO:0000313" key="3">
    <source>
        <dbReference type="Proteomes" id="UP000289557"/>
    </source>
</evidence>
<evidence type="ECO:0000256" key="1">
    <source>
        <dbReference type="SAM" id="Phobius"/>
    </source>
</evidence>